<organism evidence="6 7">
    <name type="scientific">Rotaria magnacalcarata</name>
    <dbReference type="NCBI Taxonomy" id="392030"/>
    <lineage>
        <taxon>Eukaryota</taxon>
        <taxon>Metazoa</taxon>
        <taxon>Spiralia</taxon>
        <taxon>Gnathifera</taxon>
        <taxon>Rotifera</taxon>
        <taxon>Eurotatoria</taxon>
        <taxon>Bdelloidea</taxon>
        <taxon>Philodinida</taxon>
        <taxon>Philodinidae</taxon>
        <taxon>Rotaria</taxon>
    </lineage>
</organism>
<evidence type="ECO:0000259" key="5">
    <source>
        <dbReference type="SMART" id="SM00720"/>
    </source>
</evidence>
<evidence type="ECO:0000256" key="3">
    <source>
        <dbReference type="ARBA" id="ARBA00022801"/>
    </source>
</evidence>
<dbReference type="PRINTS" id="PR00704">
    <property type="entry name" value="CALPAIN"/>
</dbReference>
<comment type="caution">
    <text evidence="6">The sequence shown here is derived from an EMBL/GenBank/DDBJ whole genome shotgun (WGS) entry which is preliminary data.</text>
</comment>
<proteinExistence type="inferred from homology"/>
<evidence type="ECO:0000256" key="1">
    <source>
        <dbReference type="ARBA" id="ARBA00007623"/>
    </source>
</evidence>
<dbReference type="PANTHER" id="PTHR46143">
    <property type="entry name" value="CALPAIN-7"/>
    <property type="match status" value="1"/>
</dbReference>
<dbReference type="Gene3D" id="2.60.120.380">
    <property type="match status" value="1"/>
</dbReference>
<evidence type="ECO:0000313" key="7">
    <source>
        <dbReference type="Proteomes" id="UP000681967"/>
    </source>
</evidence>
<keyword evidence="2" id="KW-0645">Protease</keyword>
<accession>A0A8S3EN76</accession>
<comment type="similarity">
    <text evidence="1">Belongs to the peptidase C2 family.</text>
</comment>
<keyword evidence="4" id="KW-0788">Thiol protease</keyword>
<dbReference type="InterPro" id="IPR051297">
    <property type="entry name" value="PalB/RIM13"/>
</dbReference>
<reference evidence="6" key="1">
    <citation type="submission" date="2021-02" db="EMBL/GenBank/DDBJ databases">
        <authorList>
            <person name="Nowell W R."/>
        </authorList>
    </citation>
    <scope>NUCLEOTIDE SEQUENCE</scope>
</reference>
<dbReference type="InterPro" id="IPR022682">
    <property type="entry name" value="Calpain_domain_III"/>
</dbReference>
<dbReference type="GO" id="GO:0004198">
    <property type="term" value="F:calcium-dependent cysteine-type endopeptidase activity"/>
    <property type="evidence" value="ECO:0007669"/>
    <property type="project" value="InterPro"/>
</dbReference>
<dbReference type="EMBL" id="CAJOBH010230481">
    <property type="protein sequence ID" value="CAF5069652.1"/>
    <property type="molecule type" value="Genomic_DNA"/>
</dbReference>
<name>A0A8S3EN76_9BILA</name>
<dbReference type="InterPro" id="IPR022684">
    <property type="entry name" value="Calpain_cysteine_protease"/>
</dbReference>
<dbReference type="InterPro" id="IPR036213">
    <property type="entry name" value="Calpain_III_sf"/>
</dbReference>
<evidence type="ECO:0000313" key="6">
    <source>
        <dbReference type="EMBL" id="CAF5069652.1"/>
    </source>
</evidence>
<dbReference type="InterPro" id="IPR022683">
    <property type="entry name" value="Calpain_III"/>
</dbReference>
<dbReference type="Proteomes" id="UP000681967">
    <property type="component" value="Unassembled WGS sequence"/>
</dbReference>
<gene>
    <name evidence="6" type="ORF">BYL167_LOCUS60410</name>
</gene>
<dbReference type="GO" id="GO:0006508">
    <property type="term" value="P:proteolysis"/>
    <property type="evidence" value="ECO:0007669"/>
    <property type="project" value="UniProtKB-KW"/>
</dbReference>
<protein>
    <recommendedName>
        <fullName evidence="5">Peptidase C2 calpain domain-containing protein</fullName>
    </recommendedName>
</protein>
<evidence type="ECO:0000256" key="4">
    <source>
        <dbReference type="ARBA" id="ARBA00022807"/>
    </source>
</evidence>
<dbReference type="AlphaFoldDB" id="A0A8S3EN76"/>
<feature type="domain" description="Peptidase C2 calpain" evidence="5">
    <location>
        <begin position="96"/>
        <end position="223"/>
    </location>
</feature>
<evidence type="ECO:0000256" key="2">
    <source>
        <dbReference type="ARBA" id="ARBA00022670"/>
    </source>
</evidence>
<dbReference type="SUPFAM" id="SSF49758">
    <property type="entry name" value="Calpain large subunit, middle domain (domain III)"/>
    <property type="match status" value="2"/>
</dbReference>
<dbReference type="PANTHER" id="PTHR46143:SF1">
    <property type="entry name" value="CALPAIN-7"/>
    <property type="match status" value="1"/>
</dbReference>
<dbReference type="SMART" id="SM00720">
    <property type="entry name" value="calpain_III"/>
    <property type="match status" value="1"/>
</dbReference>
<feature type="non-terminal residue" evidence="6">
    <location>
        <position position="226"/>
    </location>
</feature>
<sequence length="226" mass="25642">RQDFAVNRVFITLFVYKNGGNKVYYPNEIKPLQDSVKTNSAHYLVKLVTDDEDSNGPTFYTLVVSQYEKNIDIYYSLRVYATCQFSLTPVPEYYNPRYQQEITGEWKGKTAGGCQNNTATYKNNPVYQLVLNNREGNNHIKIELRAPKQFQVGFEVTCTETNVSNAAGEFQKTESGSYRSGFCVLTLDNIPGGTYTIRPATFDPNRESPFFLNVASSHQCALTKLQ</sequence>
<keyword evidence="3" id="KW-0378">Hydrolase</keyword>
<dbReference type="Pfam" id="PF01067">
    <property type="entry name" value="Calpain_III"/>
    <property type="match status" value="1"/>
</dbReference>